<dbReference type="InterPro" id="IPR041682">
    <property type="entry name" value="AAA_14"/>
</dbReference>
<dbReference type="PANTHER" id="PTHR33295:SF7">
    <property type="entry name" value="ATPASE"/>
    <property type="match status" value="1"/>
</dbReference>
<name>A0AAC8ZZ41_FUSNP</name>
<evidence type="ECO:0000259" key="1">
    <source>
        <dbReference type="Pfam" id="PF13173"/>
    </source>
</evidence>
<evidence type="ECO:0000313" key="3">
    <source>
        <dbReference type="Proteomes" id="UP000067061"/>
    </source>
</evidence>
<gene>
    <name evidence="2" type="ORF">RO02_00305</name>
</gene>
<feature type="domain" description="AAA" evidence="1">
    <location>
        <begin position="18"/>
        <end position="108"/>
    </location>
</feature>
<dbReference type="EMBL" id="CP013121">
    <property type="protein sequence ID" value="ALM93115.1"/>
    <property type="molecule type" value="Genomic_DNA"/>
</dbReference>
<dbReference type="SUPFAM" id="SSF52540">
    <property type="entry name" value="P-loop containing nucleoside triphosphate hydrolases"/>
    <property type="match status" value="1"/>
</dbReference>
<sequence length="108" mass="13075">MYRKIFEYLKKWKNNLYRKPLILQGARQVGKTYAILNFGKNEYENIVYFNFETNPKLKETFEESIEPNYLLPILSRLAEQTIVKEKTLIFFDEIQLCERALSALKYFY</sequence>
<protein>
    <recommendedName>
        <fullName evidence="1">AAA domain-containing protein</fullName>
    </recommendedName>
</protein>
<dbReference type="Proteomes" id="UP000067061">
    <property type="component" value="Chromosome"/>
</dbReference>
<dbReference type="InterPro" id="IPR027417">
    <property type="entry name" value="P-loop_NTPase"/>
</dbReference>
<dbReference type="Pfam" id="PF13173">
    <property type="entry name" value="AAA_14"/>
    <property type="match status" value="1"/>
</dbReference>
<evidence type="ECO:0000313" key="2">
    <source>
        <dbReference type="EMBL" id="ALM93115.1"/>
    </source>
</evidence>
<proteinExistence type="predicted"/>
<dbReference type="PANTHER" id="PTHR33295">
    <property type="entry name" value="ATPASE"/>
    <property type="match status" value="1"/>
</dbReference>
<accession>A0AAC8ZZ41</accession>
<reference evidence="2 3" key="1">
    <citation type="submission" date="2015-11" db="EMBL/GenBank/DDBJ databases">
        <authorList>
            <person name="Kook J.-K."/>
            <person name="Park S.-N."/>
            <person name="Lim Y.K."/>
            <person name="Jo E."/>
        </authorList>
    </citation>
    <scope>NUCLEOTIDE SEQUENCE [LARGE SCALE GENOMIC DNA]</scope>
    <source>
        <strain evidence="2 3">ChDC F306</strain>
    </source>
</reference>
<dbReference type="AlphaFoldDB" id="A0AAC8ZZ41"/>
<organism evidence="2 3">
    <name type="scientific">Fusobacterium nucleatum subsp. polymorphum</name>
    <name type="common">Fusobacterium polymorphum</name>
    <dbReference type="NCBI Taxonomy" id="76857"/>
    <lineage>
        <taxon>Bacteria</taxon>
        <taxon>Fusobacteriati</taxon>
        <taxon>Fusobacteriota</taxon>
        <taxon>Fusobacteriia</taxon>
        <taxon>Fusobacteriales</taxon>
        <taxon>Fusobacteriaceae</taxon>
        <taxon>Fusobacterium</taxon>
    </lineage>
</organism>